<evidence type="ECO:0000256" key="5">
    <source>
        <dbReference type="ARBA" id="ARBA00023136"/>
    </source>
</evidence>
<feature type="transmembrane region" description="Helical" evidence="6">
    <location>
        <begin position="329"/>
        <end position="351"/>
    </location>
</feature>
<feature type="transmembrane region" description="Helical" evidence="6">
    <location>
        <begin position="103"/>
        <end position="122"/>
    </location>
</feature>
<sequence length="401" mass="40597">MARRPGPAVVGAGWAVFVIANTQRIDVVPFFNDLRSYYHRDYTGVGALLSAYLLGYLLAQVPMGLAADNLPTRRVTLAGLALIAATSGVFALVRQYWPAMLLRFLMGVSGAALYSSTVKLLLGIAPSRGAAMGVLQSGAGTGMIAGLFGLPLLAQVVGIRPAFLAVAVASAATFGYGAACLPGGPPPRAAGGTIGHQVGTIVRDRSFVYLASCTFLGLFSAYGITAWLPTYLRNEFRFTSAAAGAIASLINVGLAAASPVTGALSDRLGVRGPVIVGGFVALALAFAVLLGVHSVAAVGGAAAIAGVGLALTLPILTTMTTEIFSVERAGVAVSLNLAVGQVASTISGVLFGIVLDATGSFRLVWSIGTAVAAAGIIPAALLRARERTAPAARSAGDRRGS</sequence>
<proteinExistence type="predicted"/>
<comment type="caution">
    <text evidence="8">The sequence shown here is derived from an EMBL/GenBank/DDBJ whole genome shotgun (WGS) entry which is preliminary data.</text>
</comment>
<feature type="domain" description="Major facilitator superfamily (MFS) profile" evidence="7">
    <location>
        <begin position="1"/>
        <end position="387"/>
    </location>
</feature>
<reference evidence="8 9" key="1">
    <citation type="journal article" date="2019" name="Nat. Microbiol.">
        <title>Mediterranean grassland soil C-N compound turnover is dependent on rainfall and depth, and is mediated by genomically divergent microorganisms.</title>
        <authorList>
            <person name="Diamond S."/>
            <person name="Andeer P.F."/>
            <person name="Li Z."/>
            <person name="Crits-Christoph A."/>
            <person name="Burstein D."/>
            <person name="Anantharaman K."/>
            <person name="Lane K.R."/>
            <person name="Thomas B.C."/>
            <person name="Pan C."/>
            <person name="Northen T.R."/>
            <person name="Banfield J.F."/>
        </authorList>
    </citation>
    <scope>NUCLEOTIDE SEQUENCE [LARGE SCALE GENOMIC DNA]</scope>
    <source>
        <strain evidence="8">NP_3</strain>
    </source>
</reference>
<feature type="transmembrane region" description="Helical" evidence="6">
    <location>
        <begin position="162"/>
        <end position="181"/>
    </location>
</feature>
<dbReference type="PANTHER" id="PTHR43124:SF3">
    <property type="entry name" value="CHLORAMPHENICOL EFFLUX PUMP RV0191"/>
    <property type="match status" value="1"/>
</dbReference>
<dbReference type="GO" id="GO:0022857">
    <property type="term" value="F:transmembrane transporter activity"/>
    <property type="evidence" value="ECO:0007669"/>
    <property type="project" value="InterPro"/>
</dbReference>
<dbReference type="Gene3D" id="1.20.1250.20">
    <property type="entry name" value="MFS general substrate transporter like domains"/>
    <property type="match status" value="2"/>
</dbReference>
<comment type="subcellular location">
    <subcellularLocation>
        <location evidence="1">Cell membrane</location>
        <topology evidence="1">Multi-pass membrane protein</topology>
    </subcellularLocation>
</comment>
<evidence type="ECO:0000256" key="4">
    <source>
        <dbReference type="ARBA" id="ARBA00022989"/>
    </source>
</evidence>
<dbReference type="Proteomes" id="UP000318509">
    <property type="component" value="Unassembled WGS sequence"/>
</dbReference>
<dbReference type="Pfam" id="PF07690">
    <property type="entry name" value="MFS_1"/>
    <property type="match status" value="1"/>
</dbReference>
<feature type="transmembrane region" description="Helical" evidence="6">
    <location>
        <begin position="363"/>
        <end position="384"/>
    </location>
</feature>
<evidence type="ECO:0000256" key="2">
    <source>
        <dbReference type="ARBA" id="ARBA00022475"/>
    </source>
</evidence>
<keyword evidence="2" id="KW-1003">Cell membrane</keyword>
<evidence type="ECO:0000256" key="6">
    <source>
        <dbReference type="SAM" id="Phobius"/>
    </source>
</evidence>
<dbReference type="PANTHER" id="PTHR43124">
    <property type="entry name" value="PURINE EFFLUX PUMP PBUE"/>
    <property type="match status" value="1"/>
</dbReference>
<feature type="transmembrane region" description="Helical" evidence="6">
    <location>
        <begin position="77"/>
        <end position="97"/>
    </location>
</feature>
<dbReference type="InterPro" id="IPR036259">
    <property type="entry name" value="MFS_trans_sf"/>
</dbReference>
<dbReference type="GO" id="GO:0005886">
    <property type="term" value="C:plasma membrane"/>
    <property type="evidence" value="ECO:0007669"/>
    <property type="project" value="UniProtKB-SubCell"/>
</dbReference>
<feature type="transmembrane region" description="Helical" evidence="6">
    <location>
        <begin position="48"/>
        <end position="65"/>
    </location>
</feature>
<feature type="transmembrane region" description="Helical" evidence="6">
    <location>
        <begin position="296"/>
        <end position="317"/>
    </location>
</feature>
<dbReference type="AlphaFoldDB" id="A0A537JVQ5"/>
<keyword evidence="4 6" id="KW-1133">Transmembrane helix</keyword>
<dbReference type="InterPro" id="IPR020846">
    <property type="entry name" value="MFS_dom"/>
</dbReference>
<evidence type="ECO:0000313" key="9">
    <source>
        <dbReference type="Proteomes" id="UP000318509"/>
    </source>
</evidence>
<dbReference type="EMBL" id="VBAK01000153">
    <property type="protein sequence ID" value="TMI87629.1"/>
    <property type="molecule type" value="Genomic_DNA"/>
</dbReference>
<name>A0A537JVQ5_9BACT</name>
<dbReference type="PROSITE" id="PS50850">
    <property type="entry name" value="MFS"/>
    <property type="match status" value="1"/>
</dbReference>
<evidence type="ECO:0000256" key="1">
    <source>
        <dbReference type="ARBA" id="ARBA00004651"/>
    </source>
</evidence>
<evidence type="ECO:0000259" key="7">
    <source>
        <dbReference type="PROSITE" id="PS50850"/>
    </source>
</evidence>
<evidence type="ECO:0000313" key="8">
    <source>
        <dbReference type="EMBL" id="TMI87629.1"/>
    </source>
</evidence>
<protein>
    <submittedName>
        <fullName evidence="8">MFS transporter</fullName>
    </submittedName>
</protein>
<feature type="transmembrane region" description="Helical" evidence="6">
    <location>
        <begin position="272"/>
        <end position="290"/>
    </location>
</feature>
<keyword evidence="3 6" id="KW-0812">Transmembrane</keyword>
<feature type="transmembrane region" description="Helical" evidence="6">
    <location>
        <begin position="207"/>
        <end position="228"/>
    </location>
</feature>
<evidence type="ECO:0000256" key="3">
    <source>
        <dbReference type="ARBA" id="ARBA00022692"/>
    </source>
</evidence>
<dbReference type="InterPro" id="IPR050189">
    <property type="entry name" value="MFS_Efflux_Transporters"/>
</dbReference>
<gene>
    <name evidence="8" type="ORF">E6H00_15130</name>
</gene>
<feature type="transmembrane region" description="Helical" evidence="6">
    <location>
        <begin position="240"/>
        <end position="260"/>
    </location>
</feature>
<dbReference type="InterPro" id="IPR011701">
    <property type="entry name" value="MFS"/>
</dbReference>
<feature type="transmembrane region" description="Helical" evidence="6">
    <location>
        <begin position="134"/>
        <end position="156"/>
    </location>
</feature>
<organism evidence="8 9">
    <name type="scientific">Candidatus Segetimicrobium genomatis</name>
    <dbReference type="NCBI Taxonomy" id="2569760"/>
    <lineage>
        <taxon>Bacteria</taxon>
        <taxon>Bacillati</taxon>
        <taxon>Candidatus Sysuimicrobiota</taxon>
        <taxon>Candidatus Sysuimicrobiia</taxon>
        <taxon>Candidatus Sysuimicrobiales</taxon>
        <taxon>Candidatus Segetimicrobiaceae</taxon>
        <taxon>Candidatus Segetimicrobium</taxon>
    </lineage>
</organism>
<dbReference type="SUPFAM" id="SSF103473">
    <property type="entry name" value="MFS general substrate transporter"/>
    <property type="match status" value="1"/>
</dbReference>
<accession>A0A537JVQ5</accession>
<keyword evidence="5 6" id="KW-0472">Membrane</keyword>